<evidence type="ECO:0000256" key="1">
    <source>
        <dbReference type="ARBA" id="ARBA00004651"/>
    </source>
</evidence>
<sequence>MTGFILKRLASAVPSLFGVMVLTFVVSRAMPGDPAAFFAGPAATPESIARVRAQLGFDQPIVWQFLDYITDLLHGDLGLSFASGQPVLDDLMRRLPASMELTLLALVIALAVALPMGILAAVKPGTWIDHICRGSTTLAAALPSFFIGLLLIYVFYFRLGWAPSPIGRLEIWYSSPAEVTGFYTIDALLEGNFETFRAAAAQLVLPALSLSLFALAPLARMTRASMLGVLNAEFITTATALGLSRRTILINYALRNAMMPMINIIGMVFSFLLGANVLIEQVYGWPGIGSYAVEAVLISDYAAIQGFVVIMAVIYILLNLIIDITNTIIDPRVSHDA</sequence>
<evidence type="ECO:0000256" key="5">
    <source>
        <dbReference type="ARBA" id="ARBA00022989"/>
    </source>
</evidence>
<dbReference type="PANTHER" id="PTHR43163">
    <property type="entry name" value="DIPEPTIDE TRANSPORT SYSTEM PERMEASE PROTEIN DPPB-RELATED"/>
    <property type="match status" value="1"/>
</dbReference>
<dbReference type="CDD" id="cd06261">
    <property type="entry name" value="TM_PBP2"/>
    <property type="match status" value="1"/>
</dbReference>
<gene>
    <name evidence="9" type="ORF">EG244_14875</name>
</gene>
<dbReference type="GO" id="GO:0005886">
    <property type="term" value="C:plasma membrane"/>
    <property type="evidence" value="ECO:0007669"/>
    <property type="project" value="UniProtKB-SubCell"/>
</dbReference>
<evidence type="ECO:0000313" key="9">
    <source>
        <dbReference type="EMBL" id="RRH72391.1"/>
    </source>
</evidence>
<dbReference type="InterPro" id="IPR045621">
    <property type="entry name" value="BPD_transp_1_N"/>
</dbReference>
<organism evidence="9 10">
    <name type="scientific">Falsigemmobacter faecalis</name>
    <dbReference type="NCBI Taxonomy" id="2488730"/>
    <lineage>
        <taxon>Bacteria</taxon>
        <taxon>Pseudomonadati</taxon>
        <taxon>Pseudomonadota</taxon>
        <taxon>Alphaproteobacteria</taxon>
        <taxon>Rhodobacterales</taxon>
        <taxon>Paracoccaceae</taxon>
        <taxon>Falsigemmobacter</taxon>
    </lineage>
</organism>
<feature type="transmembrane region" description="Helical" evidence="7">
    <location>
        <begin position="101"/>
        <end position="122"/>
    </location>
</feature>
<keyword evidence="2 7" id="KW-0813">Transport</keyword>
<feature type="transmembrane region" description="Helical" evidence="7">
    <location>
        <begin position="12"/>
        <end position="30"/>
    </location>
</feature>
<evidence type="ECO:0000259" key="8">
    <source>
        <dbReference type="PROSITE" id="PS50928"/>
    </source>
</evidence>
<evidence type="ECO:0000256" key="2">
    <source>
        <dbReference type="ARBA" id="ARBA00022448"/>
    </source>
</evidence>
<dbReference type="SUPFAM" id="SSF161098">
    <property type="entry name" value="MetI-like"/>
    <property type="match status" value="1"/>
</dbReference>
<evidence type="ECO:0000256" key="4">
    <source>
        <dbReference type="ARBA" id="ARBA00022692"/>
    </source>
</evidence>
<dbReference type="AlphaFoldDB" id="A0A3P3DDM3"/>
<comment type="subcellular location">
    <subcellularLocation>
        <location evidence="1 7">Cell membrane</location>
        <topology evidence="1 7">Multi-pass membrane protein</topology>
    </subcellularLocation>
</comment>
<proteinExistence type="inferred from homology"/>
<keyword evidence="10" id="KW-1185">Reference proteome</keyword>
<keyword evidence="6 7" id="KW-0472">Membrane</keyword>
<dbReference type="InterPro" id="IPR035906">
    <property type="entry name" value="MetI-like_sf"/>
</dbReference>
<evidence type="ECO:0000313" key="10">
    <source>
        <dbReference type="Proteomes" id="UP000282125"/>
    </source>
</evidence>
<accession>A0A3P3DDM3</accession>
<dbReference type="PROSITE" id="PS50928">
    <property type="entry name" value="ABC_TM1"/>
    <property type="match status" value="1"/>
</dbReference>
<feature type="transmembrane region" description="Helical" evidence="7">
    <location>
        <begin position="303"/>
        <end position="322"/>
    </location>
</feature>
<dbReference type="EMBL" id="RRAZ01000024">
    <property type="protein sequence ID" value="RRH72391.1"/>
    <property type="molecule type" value="Genomic_DNA"/>
</dbReference>
<reference evidence="9 10" key="1">
    <citation type="submission" date="2018-11" db="EMBL/GenBank/DDBJ databases">
        <title>Gemmobacter sp. nov., YIM 102744-1 draft genome.</title>
        <authorList>
            <person name="Li G."/>
            <person name="Jiang Y."/>
        </authorList>
    </citation>
    <scope>NUCLEOTIDE SEQUENCE [LARGE SCALE GENOMIC DNA]</scope>
    <source>
        <strain evidence="9 10">YIM 102744-1</strain>
    </source>
</reference>
<dbReference type="InterPro" id="IPR000515">
    <property type="entry name" value="MetI-like"/>
</dbReference>
<dbReference type="PANTHER" id="PTHR43163:SF6">
    <property type="entry name" value="DIPEPTIDE TRANSPORT SYSTEM PERMEASE PROTEIN DPPB-RELATED"/>
    <property type="match status" value="1"/>
</dbReference>
<evidence type="ECO:0000256" key="7">
    <source>
        <dbReference type="RuleBase" id="RU363032"/>
    </source>
</evidence>
<protein>
    <submittedName>
        <fullName evidence="9">ABC transporter permease</fullName>
    </submittedName>
</protein>
<feature type="transmembrane region" description="Helical" evidence="7">
    <location>
        <begin position="199"/>
        <end position="219"/>
    </location>
</feature>
<dbReference type="Pfam" id="PF19300">
    <property type="entry name" value="BPD_transp_1_N"/>
    <property type="match status" value="1"/>
</dbReference>
<comment type="similarity">
    <text evidence="7">Belongs to the binding-protein-dependent transport system permease family.</text>
</comment>
<dbReference type="Gene3D" id="1.10.3720.10">
    <property type="entry name" value="MetI-like"/>
    <property type="match status" value="1"/>
</dbReference>
<dbReference type="Proteomes" id="UP000282125">
    <property type="component" value="Unassembled WGS sequence"/>
</dbReference>
<feature type="transmembrane region" description="Helical" evidence="7">
    <location>
        <begin position="134"/>
        <end position="156"/>
    </location>
</feature>
<comment type="caution">
    <text evidence="9">The sequence shown here is derived from an EMBL/GenBank/DDBJ whole genome shotgun (WGS) entry which is preliminary data.</text>
</comment>
<feature type="transmembrane region" description="Helical" evidence="7">
    <location>
        <begin position="261"/>
        <end position="283"/>
    </location>
</feature>
<evidence type="ECO:0000256" key="3">
    <source>
        <dbReference type="ARBA" id="ARBA00022475"/>
    </source>
</evidence>
<keyword evidence="5 7" id="KW-1133">Transmembrane helix</keyword>
<keyword evidence="3" id="KW-1003">Cell membrane</keyword>
<dbReference type="RefSeq" id="WP_124965846.1">
    <property type="nucleotide sequence ID" value="NZ_RRAZ01000024.1"/>
</dbReference>
<feature type="domain" description="ABC transmembrane type-1" evidence="8">
    <location>
        <begin position="95"/>
        <end position="326"/>
    </location>
</feature>
<keyword evidence="4 7" id="KW-0812">Transmembrane</keyword>
<evidence type="ECO:0000256" key="6">
    <source>
        <dbReference type="ARBA" id="ARBA00023136"/>
    </source>
</evidence>
<dbReference type="Pfam" id="PF00528">
    <property type="entry name" value="BPD_transp_1"/>
    <property type="match status" value="1"/>
</dbReference>
<dbReference type="OrthoDB" id="9807402at2"/>
<dbReference type="GO" id="GO:0071916">
    <property type="term" value="F:dipeptide transmembrane transporter activity"/>
    <property type="evidence" value="ECO:0007669"/>
    <property type="project" value="TreeGrafter"/>
</dbReference>
<name>A0A3P3DDM3_9RHOB</name>